<feature type="modified residue" description="Phosphohistidine" evidence="1">
    <location>
        <position position="61"/>
    </location>
</feature>
<dbReference type="Proteomes" id="UP000824192">
    <property type="component" value="Unassembled WGS sequence"/>
</dbReference>
<dbReference type="GO" id="GO:0000160">
    <property type="term" value="P:phosphorelay signal transduction system"/>
    <property type="evidence" value="ECO:0007669"/>
    <property type="project" value="InterPro"/>
</dbReference>
<dbReference type="EMBL" id="DXGA01000155">
    <property type="protein sequence ID" value="HIW94327.1"/>
    <property type="molecule type" value="Genomic_DNA"/>
</dbReference>
<accession>A0A9D1RX53</accession>
<evidence type="ECO:0000256" key="1">
    <source>
        <dbReference type="PROSITE-ProRule" id="PRU00110"/>
    </source>
</evidence>
<dbReference type="Pfam" id="PF01627">
    <property type="entry name" value="Hpt"/>
    <property type="match status" value="1"/>
</dbReference>
<evidence type="ECO:0000313" key="3">
    <source>
        <dbReference type="EMBL" id="HIW94327.1"/>
    </source>
</evidence>
<dbReference type="SUPFAM" id="SSF47226">
    <property type="entry name" value="Histidine-containing phosphotransfer domain, HPT domain"/>
    <property type="match status" value="1"/>
</dbReference>
<evidence type="ECO:0000313" key="4">
    <source>
        <dbReference type="Proteomes" id="UP000824192"/>
    </source>
</evidence>
<proteinExistence type="predicted"/>
<evidence type="ECO:0000259" key="2">
    <source>
        <dbReference type="PROSITE" id="PS50894"/>
    </source>
</evidence>
<dbReference type="InterPro" id="IPR036641">
    <property type="entry name" value="HPT_dom_sf"/>
</dbReference>
<name>A0A9D1RX53_9FIRM</name>
<feature type="domain" description="HPt" evidence="2">
    <location>
        <begin position="20"/>
        <end position="115"/>
    </location>
</feature>
<protein>
    <submittedName>
        <fullName evidence="3">Hpt domain-containing protein</fullName>
    </submittedName>
</protein>
<dbReference type="PROSITE" id="PS50894">
    <property type="entry name" value="HPT"/>
    <property type="match status" value="1"/>
</dbReference>
<keyword evidence="1" id="KW-0597">Phosphoprotein</keyword>
<organism evidence="3 4">
    <name type="scientific">Candidatus Flavonifractor merdipullorum</name>
    <dbReference type="NCBI Taxonomy" id="2838590"/>
    <lineage>
        <taxon>Bacteria</taxon>
        <taxon>Bacillati</taxon>
        <taxon>Bacillota</taxon>
        <taxon>Clostridia</taxon>
        <taxon>Eubacteriales</taxon>
        <taxon>Oscillospiraceae</taxon>
        <taxon>Flavonifractor</taxon>
    </lineage>
</organism>
<reference evidence="3" key="1">
    <citation type="journal article" date="2021" name="PeerJ">
        <title>Extensive microbial diversity within the chicken gut microbiome revealed by metagenomics and culture.</title>
        <authorList>
            <person name="Gilroy R."/>
            <person name="Ravi A."/>
            <person name="Getino M."/>
            <person name="Pursley I."/>
            <person name="Horton D.L."/>
            <person name="Alikhan N.F."/>
            <person name="Baker D."/>
            <person name="Gharbi K."/>
            <person name="Hall N."/>
            <person name="Watson M."/>
            <person name="Adriaenssens E.M."/>
            <person name="Foster-Nyarko E."/>
            <person name="Jarju S."/>
            <person name="Secka A."/>
            <person name="Antonio M."/>
            <person name="Oren A."/>
            <person name="Chaudhuri R.R."/>
            <person name="La Ragione R."/>
            <person name="Hildebrand F."/>
            <person name="Pallen M.J."/>
        </authorList>
    </citation>
    <scope>NUCLEOTIDE SEQUENCE</scope>
    <source>
        <strain evidence="3">ChiGjej6B6-1540</strain>
    </source>
</reference>
<gene>
    <name evidence="3" type="ORF">H9868_07285</name>
</gene>
<reference evidence="3" key="2">
    <citation type="submission" date="2021-04" db="EMBL/GenBank/DDBJ databases">
        <authorList>
            <person name="Gilroy R."/>
        </authorList>
    </citation>
    <scope>NUCLEOTIDE SEQUENCE</scope>
    <source>
        <strain evidence="3">ChiGjej6B6-1540</strain>
    </source>
</reference>
<dbReference type="AlphaFoldDB" id="A0A9D1RX53"/>
<sequence>MTLSQLSPALHFDLSGALARFGGSEALLLRFLRRLPEDKTFAELSAAVSSNDLPGVERAAHTLKGVAANLGLEALQASSDALVVAVRTGAGDQIPTLFAQLRGDYETACRDIAQL</sequence>
<dbReference type="Gene3D" id="1.20.120.160">
    <property type="entry name" value="HPT domain"/>
    <property type="match status" value="1"/>
</dbReference>
<comment type="caution">
    <text evidence="3">The sequence shown here is derived from an EMBL/GenBank/DDBJ whole genome shotgun (WGS) entry which is preliminary data.</text>
</comment>
<dbReference type="InterPro" id="IPR008207">
    <property type="entry name" value="Sig_transdc_His_kin_Hpt_dom"/>
</dbReference>